<keyword evidence="3" id="KW-0862">Zinc</keyword>
<feature type="domain" description="THAP-type" evidence="6">
    <location>
        <begin position="12"/>
        <end position="53"/>
    </location>
</feature>
<evidence type="ECO:0000256" key="4">
    <source>
        <dbReference type="ARBA" id="ARBA00023125"/>
    </source>
</evidence>
<dbReference type="GO" id="GO:0003677">
    <property type="term" value="F:DNA binding"/>
    <property type="evidence" value="ECO:0007669"/>
    <property type="project" value="UniProtKB-UniRule"/>
</dbReference>
<evidence type="ECO:0000256" key="5">
    <source>
        <dbReference type="PROSITE-ProRule" id="PRU00309"/>
    </source>
</evidence>
<protein>
    <recommendedName>
        <fullName evidence="6">THAP-type domain-containing protein</fullName>
    </recommendedName>
</protein>
<reference evidence="7" key="2">
    <citation type="submission" date="2023-05" db="EMBL/GenBank/DDBJ databases">
        <authorList>
            <person name="Fouks B."/>
        </authorList>
    </citation>
    <scope>NUCLEOTIDE SEQUENCE</scope>
    <source>
        <strain evidence="7">Stay&amp;Tobe</strain>
        <tissue evidence="7">Testes</tissue>
    </source>
</reference>
<dbReference type="PROSITE" id="PS50950">
    <property type="entry name" value="ZF_THAP"/>
    <property type="match status" value="1"/>
</dbReference>
<proteinExistence type="predicted"/>
<keyword evidence="1" id="KW-0479">Metal-binding</keyword>
<organism evidence="7 8">
    <name type="scientific">Diploptera punctata</name>
    <name type="common">Pacific beetle cockroach</name>
    <dbReference type="NCBI Taxonomy" id="6984"/>
    <lineage>
        <taxon>Eukaryota</taxon>
        <taxon>Metazoa</taxon>
        <taxon>Ecdysozoa</taxon>
        <taxon>Arthropoda</taxon>
        <taxon>Hexapoda</taxon>
        <taxon>Insecta</taxon>
        <taxon>Pterygota</taxon>
        <taxon>Neoptera</taxon>
        <taxon>Polyneoptera</taxon>
        <taxon>Dictyoptera</taxon>
        <taxon>Blattodea</taxon>
        <taxon>Blaberoidea</taxon>
        <taxon>Blaberidae</taxon>
        <taxon>Diplopterinae</taxon>
        <taxon>Diploptera</taxon>
    </lineage>
</organism>
<dbReference type="Pfam" id="PF05485">
    <property type="entry name" value="THAP"/>
    <property type="match status" value="1"/>
</dbReference>
<keyword evidence="2 5" id="KW-0863">Zinc-finger</keyword>
<dbReference type="SUPFAM" id="SSF57716">
    <property type="entry name" value="Glucocorticoid receptor-like (DNA-binding domain)"/>
    <property type="match status" value="1"/>
</dbReference>
<dbReference type="InterPro" id="IPR006612">
    <property type="entry name" value="THAP_Znf"/>
</dbReference>
<keyword evidence="8" id="KW-1185">Reference proteome</keyword>
<feature type="non-terminal residue" evidence="7">
    <location>
        <position position="1"/>
    </location>
</feature>
<evidence type="ECO:0000313" key="7">
    <source>
        <dbReference type="EMBL" id="KAJ9579844.1"/>
    </source>
</evidence>
<evidence type="ECO:0000313" key="8">
    <source>
        <dbReference type="Proteomes" id="UP001233999"/>
    </source>
</evidence>
<dbReference type="AlphaFoldDB" id="A0AAD7ZFM6"/>
<dbReference type="EMBL" id="JASPKZ010008373">
    <property type="protein sequence ID" value="KAJ9579844.1"/>
    <property type="molecule type" value="Genomic_DNA"/>
</dbReference>
<accession>A0AAD7ZFM6</accession>
<feature type="non-terminal residue" evidence="7">
    <location>
        <position position="53"/>
    </location>
</feature>
<gene>
    <name evidence="7" type="ORF">L9F63_004494</name>
</gene>
<reference evidence="7" key="1">
    <citation type="journal article" date="2023" name="IScience">
        <title>Live-bearing cockroach genome reveals convergent evolutionary mechanisms linked to viviparity in insects and beyond.</title>
        <authorList>
            <person name="Fouks B."/>
            <person name="Harrison M.C."/>
            <person name="Mikhailova A.A."/>
            <person name="Marchal E."/>
            <person name="English S."/>
            <person name="Carruthers M."/>
            <person name="Jennings E.C."/>
            <person name="Chiamaka E.L."/>
            <person name="Frigard R.A."/>
            <person name="Pippel M."/>
            <person name="Attardo G.M."/>
            <person name="Benoit J.B."/>
            <person name="Bornberg-Bauer E."/>
            <person name="Tobe S.S."/>
        </authorList>
    </citation>
    <scope>NUCLEOTIDE SEQUENCE</scope>
    <source>
        <strain evidence="7">Stay&amp;Tobe</strain>
    </source>
</reference>
<name>A0AAD7ZFM6_DIPPU</name>
<dbReference type="GO" id="GO:0008270">
    <property type="term" value="F:zinc ion binding"/>
    <property type="evidence" value="ECO:0007669"/>
    <property type="project" value="UniProtKB-KW"/>
</dbReference>
<keyword evidence="4 5" id="KW-0238">DNA-binding</keyword>
<evidence type="ECO:0000259" key="6">
    <source>
        <dbReference type="PROSITE" id="PS50950"/>
    </source>
</evidence>
<evidence type="ECO:0000256" key="1">
    <source>
        <dbReference type="ARBA" id="ARBA00022723"/>
    </source>
</evidence>
<evidence type="ECO:0000256" key="3">
    <source>
        <dbReference type="ARBA" id="ARBA00022833"/>
    </source>
</evidence>
<evidence type="ECO:0000256" key="2">
    <source>
        <dbReference type="ARBA" id="ARBA00022771"/>
    </source>
</evidence>
<dbReference type="Proteomes" id="UP001233999">
    <property type="component" value="Unassembled WGS sequence"/>
</dbReference>
<comment type="caution">
    <text evidence="7">The sequence shown here is derived from an EMBL/GenBank/DDBJ whole genome shotgun (WGS) entry which is preliminary data.</text>
</comment>
<sequence>IVTFDVGSTANMGHHCCVEDCYYNNNNKFSANGNVTFHAFPVDPKERKQWILS</sequence>